<proteinExistence type="predicted"/>
<feature type="domain" description="FERM" evidence="2">
    <location>
        <begin position="1"/>
        <end position="127"/>
    </location>
</feature>
<dbReference type="FunFam" id="2.30.29.30:FF:000295">
    <property type="entry name" value="pleckstrin homology domain-containing family H member 2 isoform X1"/>
    <property type="match status" value="1"/>
</dbReference>
<dbReference type="GO" id="GO:0003779">
    <property type="term" value="F:actin binding"/>
    <property type="evidence" value="ECO:0007669"/>
    <property type="project" value="TreeGrafter"/>
</dbReference>
<evidence type="ECO:0000256" key="1">
    <source>
        <dbReference type="ARBA" id="ARBA00022737"/>
    </source>
</evidence>
<dbReference type="GO" id="GO:0005737">
    <property type="term" value="C:cytoplasm"/>
    <property type="evidence" value="ECO:0007669"/>
    <property type="project" value="TreeGrafter"/>
</dbReference>
<dbReference type="CDD" id="cd13206">
    <property type="entry name" value="FERM_C-lobe_PLEKHH1_PLEKHH2"/>
    <property type="match status" value="1"/>
</dbReference>
<dbReference type="PANTHER" id="PTHR22903:SF3">
    <property type="entry name" value="PLECKSTRIN HOMOLOGY DOMAIN-CONTAINING FAMILY H MEMBER 2"/>
    <property type="match status" value="1"/>
</dbReference>
<keyword evidence="4" id="KW-1185">Reference proteome</keyword>
<dbReference type="GO" id="GO:0030835">
    <property type="term" value="P:negative regulation of actin filament depolymerization"/>
    <property type="evidence" value="ECO:0007669"/>
    <property type="project" value="TreeGrafter"/>
</dbReference>
<dbReference type="InterPro" id="IPR000299">
    <property type="entry name" value="FERM_domain"/>
</dbReference>
<name>A0A212CXU8_CEREH</name>
<keyword evidence="1" id="KW-0677">Repeat</keyword>
<dbReference type="Gene3D" id="2.30.29.30">
    <property type="entry name" value="Pleckstrin-homology domain (PH domain)/Phosphotyrosine-binding domain (PTB)"/>
    <property type="match status" value="1"/>
</dbReference>
<evidence type="ECO:0000259" key="2">
    <source>
        <dbReference type="PROSITE" id="PS50057"/>
    </source>
</evidence>
<dbReference type="PROSITE" id="PS50057">
    <property type="entry name" value="FERM_3"/>
    <property type="match status" value="1"/>
</dbReference>
<evidence type="ECO:0000313" key="4">
    <source>
        <dbReference type="Proteomes" id="UP000242450"/>
    </source>
</evidence>
<dbReference type="EMBL" id="MKHE01000011">
    <property type="protein sequence ID" value="OWK10827.1"/>
    <property type="molecule type" value="Genomic_DNA"/>
</dbReference>
<organism evidence="3 4">
    <name type="scientific">Cervus elaphus hippelaphus</name>
    <name type="common">European red deer</name>
    <dbReference type="NCBI Taxonomy" id="46360"/>
    <lineage>
        <taxon>Eukaryota</taxon>
        <taxon>Metazoa</taxon>
        <taxon>Chordata</taxon>
        <taxon>Craniata</taxon>
        <taxon>Vertebrata</taxon>
        <taxon>Euteleostomi</taxon>
        <taxon>Mammalia</taxon>
        <taxon>Eutheria</taxon>
        <taxon>Laurasiatheria</taxon>
        <taxon>Artiodactyla</taxon>
        <taxon>Ruminantia</taxon>
        <taxon>Pecora</taxon>
        <taxon>Cervidae</taxon>
        <taxon>Cervinae</taxon>
        <taxon>Cervus</taxon>
    </lineage>
</organism>
<evidence type="ECO:0000313" key="3">
    <source>
        <dbReference type="EMBL" id="OWK10827.1"/>
    </source>
</evidence>
<accession>A0A212CXU8</accession>
<dbReference type="Proteomes" id="UP000242450">
    <property type="component" value="Chromosome 11"/>
</dbReference>
<reference evidence="3 4" key="1">
    <citation type="journal article" date="2018" name="Mol. Genet. Genomics">
        <title>The red deer Cervus elaphus genome CerEla1.0: sequencing, annotating, genes, and chromosomes.</title>
        <authorList>
            <person name="Bana N.A."/>
            <person name="Nyiri A."/>
            <person name="Nagy J."/>
            <person name="Frank K."/>
            <person name="Nagy T."/>
            <person name="Steger V."/>
            <person name="Schiller M."/>
            <person name="Lakatos P."/>
            <person name="Sugar L."/>
            <person name="Horn P."/>
            <person name="Barta E."/>
            <person name="Orosz L."/>
        </authorList>
    </citation>
    <scope>NUCLEOTIDE SEQUENCE [LARGE SCALE GENOMIC DNA]</scope>
    <source>
        <strain evidence="3">Hungarian</strain>
    </source>
</reference>
<dbReference type="PANTHER" id="PTHR22903">
    <property type="entry name" value="PLEKHH PROTEIN"/>
    <property type="match status" value="1"/>
</dbReference>
<gene>
    <name evidence="3" type="ORF">Celaphus_00005655</name>
</gene>
<dbReference type="AlphaFoldDB" id="A0A212CXU8"/>
<protein>
    <recommendedName>
        <fullName evidence="2">FERM domain-containing protein</fullName>
    </recommendedName>
</protein>
<comment type="caution">
    <text evidence="3">The sequence shown here is derived from an EMBL/GenBank/DDBJ whole genome shotgun (WGS) entry which is preliminary data.</text>
</comment>
<dbReference type="InterPro" id="IPR011993">
    <property type="entry name" value="PH-like_dom_sf"/>
</dbReference>
<sequence>MALRGHSAADCVRIYLTVARKWPFFGAKLFLAKPITPSSLGSTFMWLAIHEDGLSILEYNSMRLIVSYVYKSLMTFGGYQDDFMVVINNAHSKDKPTEKLIFAMAKPKILEITLLIASYINNFYQQKAVHHLSAPALLSAQTQGFQARVMGSQPLLASSRPTKGPTLL</sequence>
<dbReference type="OrthoDB" id="6285196at2759"/>